<dbReference type="EMBL" id="RBXR01000001">
    <property type="protein sequence ID" value="RKT74957.1"/>
    <property type="molecule type" value="Genomic_DNA"/>
</dbReference>
<sequence length="183" mass="18623">MKPVLLSALAGSHVVVRDDVDVVEASAASARAEADHVVVVTAEGRPVAVFDAADLAGLSGPPAGFAEGFPPVVLVGGEPDELGVEELVELADLVARTGARHVVVERDGVPVGVVPRASIAAALPLDAVDVAGVRAGNPDLPSLTFICTKCSPPRPQMPRVPGPDGGPPLCRVDFFHGPMDPVV</sequence>
<dbReference type="InterPro" id="IPR046342">
    <property type="entry name" value="CBS_dom_sf"/>
</dbReference>
<evidence type="ECO:0000313" key="2">
    <source>
        <dbReference type="Proteomes" id="UP000272729"/>
    </source>
</evidence>
<protein>
    <recommendedName>
        <fullName evidence="3">CBS domain protein</fullName>
    </recommendedName>
</protein>
<accession>A0A495XLH4</accession>
<evidence type="ECO:0008006" key="3">
    <source>
        <dbReference type="Google" id="ProtNLM"/>
    </source>
</evidence>
<proteinExistence type="predicted"/>
<dbReference type="Proteomes" id="UP000272729">
    <property type="component" value="Unassembled WGS sequence"/>
</dbReference>
<reference evidence="1 2" key="1">
    <citation type="submission" date="2018-10" db="EMBL/GenBank/DDBJ databases">
        <title>Sequencing the genomes of 1000 actinobacteria strains.</title>
        <authorList>
            <person name="Klenk H.-P."/>
        </authorList>
    </citation>
    <scope>NUCLEOTIDE SEQUENCE [LARGE SCALE GENOMIC DNA]</scope>
    <source>
        <strain evidence="1 2">DSM 43911</strain>
    </source>
</reference>
<dbReference type="RefSeq" id="WP_121230133.1">
    <property type="nucleotide sequence ID" value="NZ_JBIUBA010000026.1"/>
</dbReference>
<comment type="caution">
    <text evidence="1">The sequence shown here is derived from an EMBL/GenBank/DDBJ whole genome shotgun (WGS) entry which is preliminary data.</text>
</comment>
<dbReference type="SUPFAM" id="SSF54631">
    <property type="entry name" value="CBS-domain pair"/>
    <property type="match status" value="1"/>
</dbReference>
<dbReference type="AlphaFoldDB" id="A0A495XLH4"/>
<name>A0A495XLH4_9PSEU</name>
<organism evidence="1 2">
    <name type="scientific">Saccharothrix variisporea</name>
    <dbReference type="NCBI Taxonomy" id="543527"/>
    <lineage>
        <taxon>Bacteria</taxon>
        <taxon>Bacillati</taxon>
        <taxon>Actinomycetota</taxon>
        <taxon>Actinomycetes</taxon>
        <taxon>Pseudonocardiales</taxon>
        <taxon>Pseudonocardiaceae</taxon>
        <taxon>Saccharothrix</taxon>
    </lineage>
</organism>
<dbReference type="OrthoDB" id="3693584at2"/>
<keyword evidence="2" id="KW-1185">Reference proteome</keyword>
<evidence type="ECO:0000313" key="1">
    <source>
        <dbReference type="EMBL" id="RKT74957.1"/>
    </source>
</evidence>
<gene>
    <name evidence="1" type="ORF">DFJ66_8332</name>
</gene>